<evidence type="ECO:0000256" key="1">
    <source>
        <dbReference type="ARBA" id="ARBA00022630"/>
    </source>
</evidence>
<evidence type="ECO:0000313" key="8">
    <source>
        <dbReference type="Proteomes" id="UP000295709"/>
    </source>
</evidence>
<dbReference type="Proteomes" id="UP000295709">
    <property type="component" value="Unassembled WGS sequence"/>
</dbReference>
<evidence type="ECO:0000256" key="2">
    <source>
        <dbReference type="ARBA" id="ARBA00022827"/>
    </source>
</evidence>
<dbReference type="InterPro" id="IPR002938">
    <property type="entry name" value="FAD-bd"/>
</dbReference>
<keyword evidence="1" id="KW-0285">Flavoprotein</keyword>
<proteinExistence type="predicted"/>
<name>A0A3N0VTS7_9FLAO</name>
<reference evidence="6 8" key="2">
    <citation type="submission" date="2019-03" db="EMBL/GenBank/DDBJ databases">
        <title>Genomic Encyclopedia of Archaeal and Bacterial Type Strains, Phase II (KMG-II): from individual species to whole genera.</title>
        <authorList>
            <person name="Goeker M."/>
        </authorList>
    </citation>
    <scope>NUCLEOTIDE SEQUENCE [LARGE SCALE GENOMIC DNA]</scope>
    <source>
        <strain evidence="6 8">DSM 15235</strain>
    </source>
</reference>
<dbReference type="GO" id="GO:0004497">
    <property type="term" value="F:monooxygenase activity"/>
    <property type="evidence" value="ECO:0007669"/>
    <property type="project" value="UniProtKB-KW"/>
</dbReference>
<evidence type="ECO:0000313" key="6">
    <source>
        <dbReference type="EMBL" id="TDX91408.1"/>
    </source>
</evidence>
<evidence type="ECO:0000313" key="7">
    <source>
        <dbReference type="Proteomes" id="UP000269375"/>
    </source>
</evidence>
<evidence type="ECO:0000256" key="3">
    <source>
        <dbReference type="ARBA" id="ARBA00023002"/>
    </source>
</evidence>
<dbReference type="OrthoDB" id="9766816at2"/>
<dbReference type="SUPFAM" id="SSF51905">
    <property type="entry name" value="FAD/NAD(P)-binding domain"/>
    <property type="match status" value="1"/>
</dbReference>
<dbReference type="EMBL" id="RJTX01000004">
    <property type="protein sequence ID" value="ROH96174.1"/>
    <property type="molecule type" value="Genomic_DNA"/>
</dbReference>
<organism evidence="5 7">
    <name type="scientific">Chryseobacterium daecheongense</name>
    <dbReference type="NCBI Taxonomy" id="192389"/>
    <lineage>
        <taxon>Bacteria</taxon>
        <taxon>Pseudomonadati</taxon>
        <taxon>Bacteroidota</taxon>
        <taxon>Flavobacteriia</taxon>
        <taxon>Flavobacteriales</taxon>
        <taxon>Weeksellaceae</taxon>
        <taxon>Chryseobacterium group</taxon>
        <taxon>Chryseobacterium</taxon>
    </lineage>
</organism>
<comment type="caution">
    <text evidence="5">The sequence shown here is derived from an EMBL/GenBank/DDBJ whole genome shotgun (WGS) entry which is preliminary data.</text>
</comment>
<dbReference type="AlphaFoldDB" id="A0A3N0VTS7"/>
<dbReference type="Proteomes" id="UP000269375">
    <property type="component" value="Unassembled WGS sequence"/>
</dbReference>
<dbReference type="Pfam" id="PF01494">
    <property type="entry name" value="FAD_binding_3"/>
    <property type="match status" value="1"/>
</dbReference>
<evidence type="ECO:0000259" key="4">
    <source>
        <dbReference type="Pfam" id="PF01494"/>
    </source>
</evidence>
<dbReference type="InterPro" id="IPR036188">
    <property type="entry name" value="FAD/NAD-bd_sf"/>
</dbReference>
<evidence type="ECO:0000313" key="5">
    <source>
        <dbReference type="EMBL" id="ROH96174.1"/>
    </source>
</evidence>
<gene>
    <name evidence="6" type="ORF">BCF50_2540</name>
    <name evidence="5" type="ORF">EGI05_16870</name>
</gene>
<feature type="domain" description="FAD-binding" evidence="4">
    <location>
        <begin position="3"/>
        <end position="332"/>
    </location>
</feature>
<dbReference type="PANTHER" id="PTHR46720:SF3">
    <property type="entry name" value="FAD-BINDING DOMAIN-CONTAINING PROTEIN-RELATED"/>
    <property type="match status" value="1"/>
</dbReference>
<dbReference type="PRINTS" id="PR00420">
    <property type="entry name" value="RNGMNOXGNASE"/>
</dbReference>
<dbReference type="RefSeq" id="WP_123264183.1">
    <property type="nucleotide sequence ID" value="NZ_RJTX01000004.1"/>
</dbReference>
<dbReference type="PANTHER" id="PTHR46720">
    <property type="entry name" value="HYDROXYLASE, PUTATIVE (AFU_ORTHOLOGUE AFUA_3G01460)-RELATED"/>
    <property type="match status" value="1"/>
</dbReference>
<dbReference type="EMBL" id="SOQW01000003">
    <property type="protein sequence ID" value="TDX91408.1"/>
    <property type="molecule type" value="Genomic_DNA"/>
</dbReference>
<keyword evidence="5" id="KW-0503">Monooxygenase</keyword>
<sequence>MNTVAIIGAGVSGLSMANYLEKNNIDYHLYERRKKDDLKGHGFILPKEGIEYLSNIIDINELYERGSFLKKYIHYNHIGEILSEKDLEDVFVVSRSSLIEILSKNIPSDKITYEKTLNLQGFSPEGKAEIQFDDRSVLDADVIVASDGSRSRIRRNIFEDEIMKAVLENEVVNIIENEELASQIESNFLKFHHENGGLTFGVLKLSSTKILWYCQFDITRFFINEDYTPDCIRQFMMDHFGNWNPLVSSIIEGSSYENAHIWRVYELEKLNPFHYNNVVFIGDSAHPLIPFTSQGVTSALKDSYILTNLLMEEENIQDAFIKYENERKPEIETHIKNGRTLLDQFLLPLDQQPKNTLPISYK</sequence>
<keyword evidence="2" id="KW-0274">FAD</keyword>
<dbReference type="Gene3D" id="3.50.50.60">
    <property type="entry name" value="FAD/NAD(P)-binding domain"/>
    <property type="match status" value="1"/>
</dbReference>
<dbReference type="GO" id="GO:0071949">
    <property type="term" value="F:FAD binding"/>
    <property type="evidence" value="ECO:0007669"/>
    <property type="project" value="InterPro"/>
</dbReference>
<keyword evidence="8" id="KW-1185">Reference proteome</keyword>
<dbReference type="InterPro" id="IPR051104">
    <property type="entry name" value="FAD_monoxygenase"/>
</dbReference>
<dbReference type="GO" id="GO:0044550">
    <property type="term" value="P:secondary metabolite biosynthetic process"/>
    <property type="evidence" value="ECO:0007669"/>
    <property type="project" value="TreeGrafter"/>
</dbReference>
<protein>
    <submittedName>
        <fullName evidence="6">2-polyprenyl-6-methoxyphenol hydroxylase-like FAD-dependent oxidoreductase</fullName>
    </submittedName>
    <submittedName>
        <fullName evidence="5">FAD-dependent monooxygenase</fullName>
    </submittedName>
</protein>
<keyword evidence="3" id="KW-0560">Oxidoreductase</keyword>
<accession>A0A3N0VTS7</accession>
<reference evidence="5 7" key="1">
    <citation type="submission" date="2018-11" db="EMBL/GenBank/DDBJ databases">
        <title>Proposal to divide the Flavobacteriaceae and reorganize its genera based on Amino Acid Identity values calculated from whole genome sequences.</title>
        <authorList>
            <person name="Nicholson A.C."/>
            <person name="Gulvik C.A."/>
            <person name="Whitney A.M."/>
            <person name="Humrighouse B.W."/>
            <person name="Bell M."/>
            <person name="Holmes B."/>
            <person name="Steigerwalt A."/>
            <person name="Villarma A."/>
            <person name="Sheth M."/>
            <person name="Batra D."/>
            <person name="Pryor J."/>
            <person name="Bernardet J.-F."/>
            <person name="Hugo C."/>
            <person name="Kampfer P."/>
            <person name="Newman J."/>
            <person name="Mcquiston J.R."/>
        </authorList>
    </citation>
    <scope>NUCLEOTIDE SEQUENCE [LARGE SCALE GENOMIC DNA]</scope>
    <source>
        <strain evidence="5 7">DSM 15235</strain>
    </source>
</reference>